<dbReference type="InterPro" id="IPR000835">
    <property type="entry name" value="HTH_MarR-typ"/>
</dbReference>
<evidence type="ECO:0000256" key="3">
    <source>
        <dbReference type="ARBA" id="ARBA00023163"/>
    </source>
</evidence>
<comment type="caution">
    <text evidence="5">The sequence shown here is derived from an EMBL/GenBank/DDBJ whole genome shotgun (WGS) entry which is preliminary data.</text>
</comment>
<organism evidence="5 6">
    <name type="scientific">Streptomyces coffeae</name>
    <dbReference type="NCBI Taxonomy" id="621382"/>
    <lineage>
        <taxon>Bacteria</taxon>
        <taxon>Bacillati</taxon>
        <taxon>Actinomycetota</taxon>
        <taxon>Actinomycetes</taxon>
        <taxon>Kitasatosporales</taxon>
        <taxon>Streptomycetaceae</taxon>
        <taxon>Streptomyces</taxon>
    </lineage>
</organism>
<keyword evidence="3" id="KW-0804">Transcription</keyword>
<dbReference type="Pfam" id="PF01047">
    <property type="entry name" value="MarR"/>
    <property type="match status" value="1"/>
</dbReference>
<keyword evidence="2" id="KW-0238">DNA-binding</keyword>
<evidence type="ECO:0000259" key="4">
    <source>
        <dbReference type="PROSITE" id="PS50995"/>
    </source>
</evidence>
<dbReference type="SMART" id="SM00347">
    <property type="entry name" value="HTH_MARR"/>
    <property type="match status" value="1"/>
</dbReference>
<dbReference type="Gene3D" id="1.10.10.10">
    <property type="entry name" value="Winged helix-like DNA-binding domain superfamily/Winged helix DNA-binding domain"/>
    <property type="match status" value="1"/>
</dbReference>
<dbReference type="PANTHER" id="PTHR42756">
    <property type="entry name" value="TRANSCRIPTIONAL REGULATOR, MARR"/>
    <property type="match status" value="1"/>
</dbReference>
<dbReference type="RefSeq" id="WP_201875797.1">
    <property type="nucleotide sequence ID" value="NZ_JAERRF010000009.1"/>
</dbReference>
<dbReference type="InterPro" id="IPR036388">
    <property type="entry name" value="WH-like_DNA-bd_sf"/>
</dbReference>
<evidence type="ECO:0000313" key="5">
    <source>
        <dbReference type="EMBL" id="MBL1098377.1"/>
    </source>
</evidence>
<name>A0ABS1NEJ7_9ACTN</name>
<feature type="domain" description="HTH marR-type" evidence="4">
    <location>
        <begin position="1"/>
        <end position="84"/>
    </location>
</feature>
<sequence length="86" mass="9668">MATAAGIDKATLAAVLLRLEQRGLITRAIDPDDRRRRLVHLTDEGDQEIRNIFPVAGEVDALLLDRLTPQERKQLQQLLTKLTNTP</sequence>
<keyword evidence="6" id="KW-1185">Reference proteome</keyword>
<reference evidence="5 6" key="1">
    <citation type="submission" date="2021-01" db="EMBL/GenBank/DDBJ databases">
        <title>WGS of actinomycetes isolated from Thailand.</title>
        <authorList>
            <person name="Thawai C."/>
        </authorList>
    </citation>
    <scope>NUCLEOTIDE SEQUENCE [LARGE SCALE GENOMIC DNA]</scope>
    <source>
        <strain evidence="5 6">CA1R205</strain>
    </source>
</reference>
<evidence type="ECO:0000256" key="2">
    <source>
        <dbReference type="ARBA" id="ARBA00023125"/>
    </source>
</evidence>
<evidence type="ECO:0000313" key="6">
    <source>
        <dbReference type="Proteomes" id="UP000634229"/>
    </source>
</evidence>
<dbReference type="InterPro" id="IPR036390">
    <property type="entry name" value="WH_DNA-bd_sf"/>
</dbReference>
<gene>
    <name evidence="5" type="ORF">JK363_17245</name>
</gene>
<dbReference type="PROSITE" id="PS50995">
    <property type="entry name" value="HTH_MARR_2"/>
    <property type="match status" value="1"/>
</dbReference>
<protein>
    <submittedName>
        <fullName evidence="5">MarR family transcriptional regulator</fullName>
    </submittedName>
</protein>
<dbReference type="PANTHER" id="PTHR42756:SF1">
    <property type="entry name" value="TRANSCRIPTIONAL REPRESSOR OF EMRAB OPERON"/>
    <property type="match status" value="1"/>
</dbReference>
<dbReference type="SUPFAM" id="SSF46785">
    <property type="entry name" value="Winged helix' DNA-binding domain"/>
    <property type="match status" value="1"/>
</dbReference>
<proteinExistence type="predicted"/>
<evidence type="ECO:0000256" key="1">
    <source>
        <dbReference type="ARBA" id="ARBA00023015"/>
    </source>
</evidence>
<accession>A0ABS1NEJ7</accession>
<dbReference type="PRINTS" id="PR00598">
    <property type="entry name" value="HTHMARR"/>
</dbReference>
<keyword evidence="1" id="KW-0805">Transcription regulation</keyword>
<dbReference type="EMBL" id="JAERRF010000009">
    <property type="protein sequence ID" value="MBL1098377.1"/>
    <property type="molecule type" value="Genomic_DNA"/>
</dbReference>
<dbReference type="Proteomes" id="UP000634229">
    <property type="component" value="Unassembled WGS sequence"/>
</dbReference>